<keyword evidence="5" id="KW-1185">Reference proteome</keyword>
<dbReference type="InterPro" id="IPR050811">
    <property type="entry name" value="Phosphate_ABC_transporter"/>
</dbReference>
<feature type="domain" description="PBP" evidence="3">
    <location>
        <begin position="55"/>
        <end position="345"/>
    </location>
</feature>
<dbReference type="PANTHER" id="PTHR30570:SF1">
    <property type="entry name" value="PHOSPHATE-BINDING PROTEIN PSTS"/>
    <property type="match status" value="1"/>
</dbReference>
<reference evidence="4 5" key="1">
    <citation type="submission" date="2015-09" db="EMBL/GenBank/DDBJ databases">
        <authorList>
            <person name="Jackson K.R."/>
            <person name="Lunt B.L."/>
            <person name="Fisher J.N.B."/>
            <person name="Gardner A.V."/>
            <person name="Bailey M.E."/>
            <person name="Deus L.M."/>
            <person name="Earl A.S."/>
            <person name="Gibby P.D."/>
            <person name="Hartmann K.A."/>
            <person name="Liu J.E."/>
            <person name="Manci A.M."/>
            <person name="Nielsen D.A."/>
            <person name="Solomon M.B."/>
            <person name="Breakwell D.P."/>
            <person name="Burnett S.H."/>
            <person name="Grose J.H."/>
        </authorList>
    </citation>
    <scope>NUCLEOTIDE SEQUENCE [LARGE SCALE GENOMIC DNA]</scope>
    <source>
        <strain evidence="4 5">CECT 7799</strain>
    </source>
</reference>
<name>A0A0M7B962_9RHOB</name>
<dbReference type="SUPFAM" id="SSF53850">
    <property type="entry name" value="Periplasmic binding protein-like II"/>
    <property type="match status" value="1"/>
</dbReference>
<dbReference type="Pfam" id="PF12849">
    <property type="entry name" value="PBP_like_2"/>
    <property type="match status" value="1"/>
</dbReference>
<dbReference type="Gene3D" id="3.40.190.10">
    <property type="entry name" value="Periplasmic binding protein-like II"/>
    <property type="match status" value="2"/>
</dbReference>
<organism evidence="4 5">
    <name type="scientific">Jannaschia seosinensis</name>
    <dbReference type="NCBI Taxonomy" id="313367"/>
    <lineage>
        <taxon>Bacteria</taxon>
        <taxon>Pseudomonadati</taxon>
        <taxon>Pseudomonadota</taxon>
        <taxon>Alphaproteobacteria</taxon>
        <taxon>Rhodobacterales</taxon>
        <taxon>Roseobacteraceae</taxon>
        <taxon>Jannaschia</taxon>
    </lineage>
</organism>
<keyword evidence="2" id="KW-0472">Membrane</keyword>
<feature type="transmembrane region" description="Helical" evidence="2">
    <location>
        <begin position="41"/>
        <end position="60"/>
    </location>
</feature>
<accession>A0A0M7B962</accession>
<evidence type="ECO:0000256" key="2">
    <source>
        <dbReference type="SAM" id="Phobius"/>
    </source>
</evidence>
<dbReference type="PANTHER" id="PTHR30570">
    <property type="entry name" value="PERIPLASMIC PHOSPHATE BINDING COMPONENT OF PHOSPHATE ABC TRANSPORTER"/>
    <property type="match status" value="1"/>
</dbReference>
<evidence type="ECO:0000313" key="4">
    <source>
        <dbReference type="EMBL" id="CUH39260.1"/>
    </source>
</evidence>
<keyword evidence="2" id="KW-0812">Transmembrane</keyword>
<dbReference type="Proteomes" id="UP000049455">
    <property type="component" value="Unassembled WGS sequence"/>
</dbReference>
<proteinExistence type="predicted"/>
<protein>
    <submittedName>
        <fullName evidence="4">Phosphate-binding protein PstS</fullName>
    </submittedName>
</protein>
<sequence>MSRQRKCNIGLATVGFGVCEAGARCAGRMTFPKNDSGVHMIYAKLAISALAVAAASAASAQSRDQIRIVGSSTVFPYTQAVAEQFSSMTGAPSPIVESTGTGGGMQIFCQGIGEQYPDMAGASRAMKPSEYELCQSNGVESVSEALIGYDGLSLAVSRESEQDWDLTLAEIYQALAAEVPVDGEWVENPYTMWSEIDPDLPEVEILAYGPPPTSGTRDAFVELAMHAGCEELSYVQEGDLDGDWVEENCSRMRTDGPFVEAGENDNLIVQRLNADANAIGIFGYSFLYENMDTLKPVSIAGVEPSEETIGDFSYPVSRPLYFYVKNAHRGVIPNLEEFVAEYVSEDALAPGGYLTERGLVPLSDERRAEMQDAVLSAEPMSAPE</sequence>
<evidence type="ECO:0000313" key="5">
    <source>
        <dbReference type="Proteomes" id="UP000049455"/>
    </source>
</evidence>
<dbReference type="AlphaFoldDB" id="A0A0M7B962"/>
<gene>
    <name evidence="4" type="primary">pstS</name>
    <name evidence="4" type="ORF">JSE7799_01984</name>
</gene>
<keyword evidence="2" id="KW-1133">Transmembrane helix</keyword>
<evidence type="ECO:0000256" key="1">
    <source>
        <dbReference type="ARBA" id="ARBA00022729"/>
    </source>
</evidence>
<evidence type="ECO:0000259" key="3">
    <source>
        <dbReference type="Pfam" id="PF12849"/>
    </source>
</evidence>
<dbReference type="InterPro" id="IPR024370">
    <property type="entry name" value="PBP_domain"/>
</dbReference>
<dbReference type="STRING" id="313367.JSE7799_01984"/>
<dbReference type="EMBL" id="CYPR01000124">
    <property type="protein sequence ID" value="CUH39260.1"/>
    <property type="molecule type" value="Genomic_DNA"/>
</dbReference>
<keyword evidence="1" id="KW-0732">Signal</keyword>